<feature type="transmembrane region" description="Helical" evidence="1">
    <location>
        <begin position="54"/>
        <end position="76"/>
    </location>
</feature>
<keyword evidence="1" id="KW-1133">Transmembrane helix</keyword>
<feature type="transmembrane region" description="Helical" evidence="1">
    <location>
        <begin position="97"/>
        <end position="115"/>
    </location>
</feature>
<keyword evidence="3" id="KW-0645">Protease</keyword>
<dbReference type="GO" id="GO:0006508">
    <property type="term" value="P:proteolysis"/>
    <property type="evidence" value="ECO:0007669"/>
    <property type="project" value="UniProtKB-KW"/>
</dbReference>
<dbReference type="STRING" id="582851.GCA_900162665_02364"/>
<dbReference type="OrthoDB" id="1523022at2"/>
<dbReference type="AlphaFoldDB" id="A0A511ZD70"/>
<evidence type="ECO:0000256" key="1">
    <source>
        <dbReference type="SAM" id="Phobius"/>
    </source>
</evidence>
<dbReference type="InterPro" id="IPR003675">
    <property type="entry name" value="Rce1/LyrA-like_dom"/>
</dbReference>
<dbReference type="Pfam" id="PF02517">
    <property type="entry name" value="Rce1-like"/>
    <property type="match status" value="1"/>
</dbReference>
<dbReference type="RefSeq" id="WP_147207810.1">
    <property type="nucleotide sequence ID" value="NZ_BJYM01000001.1"/>
</dbReference>
<evidence type="ECO:0000259" key="2">
    <source>
        <dbReference type="Pfam" id="PF02517"/>
    </source>
</evidence>
<name>A0A511ZD70_9BACI</name>
<feature type="transmembrane region" description="Helical" evidence="1">
    <location>
        <begin position="144"/>
        <end position="160"/>
    </location>
</feature>
<sequence>MKQYDLIKQMSKKELRIQLFFSQELFFLLAMILSFFLFDSFFDWLNLFRWDLKEIIFFGFLSAVIIVCIEIALMYVTPEKYWDDGGINELIFQNQPISFIFVFTLTVAICEEFLFRGAIQTTFGYLFASILFALAHIRYLKKPVLFFAALVLSFYLGWVYEYTANLIIPIVMHFFIDFLLGLVIRLKK</sequence>
<keyword evidence="1" id="KW-0812">Transmembrane</keyword>
<proteinExistence type="predicted"/>
<reference evidence="3 4" key="1">
    <citation type="submission" date="2019-07" db="EMBL/GenBank/DDBJ databases">
        <title>Whole genome shotgun sequence of Oceanobacillus sojae NBRC 105379.</title>
        <authorList>
            <person name="Hosoyama A."/>
            <person name="Uohara A."/>
            <person name="Ohji S."/>
            <person name="Ichikawa N."/>
        </authorList>
    </citation>
    <scope>NUCLEOTIDE SEQUENCE [LARGE SCALE GENOMIC DNA]</scope>
    <source>
        <strain evidence="3 4">NBRC 105379</strain>
    </source>
</reference>
<keyword evidence="1" id="KW-0472">Membrane</keyword>
<evidence type="ECO:0000313" key="4">
    <source>
        <dbReference type="Proteomes" id="UP000321558"/>
    </source>
</evidence>
<organism evidence="3 4">
    <name type="scientific">Oceanobacillus sojae</name>
    <dbReference type="NCBI Taxonomy" id="582851"/>
    <lineage>
        <taxon>Bacteria</taxon>
        <taxon>Bacillati</taxon>
        <taxon>Bacillota</taxon>
        <taxon>Bacilli</taxon>
        <taxon>Bacillales</taxon>
        <taxon>Bacillaceae</taxon>
        <taxon>Oceanobacillus</taxon>
    </lineage>
</organism>
<dbReference type="GO" id="GO:0004175">
    <property type="term" value="F:endopeptidase activity"/>
    <property type="evidence" value="ECO:0007669"/>
    <property type="project" value="UniProtKB-ARBA"/>
</dbReference>
<protein>
    <submittedName>
        <fullName evidence="3">CAAX amino protease</fullName>
    </submittedName>
</protein>
<feature type="transmembrane region" description="Helical" evidence="1">
    <location>
        <begin position="166"/>
        <end position="186"/>
    </location>
</feature>
<feature type="domain" description="CAAX prenyl protease 2/Lysostaphin resistance protein A-like" evidence="2">
    <location>
        <begin position="95"/>
        <end position="179"/>
    </location>
</feature>
<dbReference type="Proteomes" id="UP000321558">
    <property type="component" value="Unassembled WGS sequence"/>
</dbReference>
<keyword evidence="4" id="KW-1185">Reference proteome</keyword>
<accession>A0A511ZD70</accession>
<dbReference type="EMBL" id="BJYM01000001">
    <property type="protein sequence ID" value="GEN85394.1"/>
    <property type="molecule type" value="Genomic_DNA"/>
</dbReference>
<keyword evidence="3" id="KW-0378">Hydrolase</keyword>
<gene>
    <name evidence="3" type="ORF">OSO01_01330</name>
</gene>
<dbReference type="GO" id="GO:0080120">
    <property type="term" value="P:CAAX-box protein maturation"/>
    <property type="evidence" value="ECO:0007669"/>
    <property type="project" value="UniProtKB-ARBA"/>
</dbReference>
<feature type="transmembrane region" description="Helical" evidence="1">
    <location>
        <begin position="121"/>
        <end position="137"/>
    </location>
</feature>
<feature type="transmembrane region" description="Helical" evidence="1">
    <location>
        <begin position="21"/>
        <end position="42"/>
    </location>
</feature>
<comment type="caution">
    <text evidence="3">The sequence shown here is derived from an EMBL/GenBank/DDBJ whole genome shotgun (WGS) entry which is preliminary data.</text>
</comment>
<evidence type="ECO:0000313" key="3">
    <source>
        <dbReference type="EMBL" id="GEN85394.1"/>
    </source>
</evidence>